<sequence>MIIMAHGLMAMNSAERARFRITSAIGDFSAQDVAELLHHWRTPQRG</sequence>
<reference evidence="1 2" key="1">
    <citation type="submission" date="2020-08" db="EMBL/GenBank/DDBJ databases">
        <title>Genomic Encyclopedia of Type Strains, Phase IV (KMG-IV): sequencing the most valuable type-strain genomes for metagenomic binning, comparative biology and taxonomic classification.</title>
        <authorList>
            <person name="Goeker M."/>
        </authorList>
    </citation>
    <scope>NUCLEOTIDE SEQUENCE [LARGE SCALE GENOMIC DNA]</scope>
    <source>
        <strain evidence="1 2">DSM 26736</strain>
    </source>
</reference>
<gene>
    <name evidence="1" type="ORF">FHT02_002748</name>
</gene>
<evidence type="ECO:0000313" key="1">
    <source>
        <dbReference type="EMBL" id="MBB5711502.1"/>
    </source>
</evidence>
<dbReference type="EMBL" id="JACIJF010000008">
    <property type="protein sequence ID" value="MBB5711502.1"/>
    <property type="molecule type" value="Genomic_DNA"/>
</dbReference>
<dbReference type="RefSeq" id="WP_184088386.1">
    <property type="nucleotide sequence ID" value="NZ_JACIJF010000008.1"/>
</dbReference>
<dbReference type="Proteomes" id="UP000527143">
    <property type="component" value="Unassembled WGS sequence"/>
</dbReference>
<dbReference type="AlphaFoldDB" id="A0A840YQY5"/>
<keyword evidence="2" id="KW-1185">Reference proteome</keyword>
<name>A0A840YQY5_9SPHN</name>
<proteinExistence type="predicted"/>
<accession>A0A840YQY5</accession>
<evidence type="ECO:0000313" key="2">
    <source>
        <dbReference type="Proteomes" id="UP000527143"/>
    </source>
</evidence>
<comment type="caution">
    <text evidence="1">The sequence shown here is derived from an EMBL/GenBank/DDBJ whole genome shotgun (WGS) entry which is preliminary data.</text>
</comment>
<organism evidence="1 2">
    <name type="scientific">Sphingomonas xinjiangensis</name>
    <dbReference type="NCBI Taxonomy" id="643568"/>
    <lineage>
        <taxon>Bacteria</taxon>
        <taxon>Pseudomonadati</taxon>
        <taxon>Pseudomonadota</taxon>
        <taxon>Alphaproteobacteria</taxon>
        <taxon>Sphingomonadales</taxon>
        <taxon>Sphingomonadaceae</taxon>
        <taxon>Sphingomonas</taxon>
    </lineage>
</organism>
<protein>
    <submittedName>
        <fullName evidence="1">Uncharacterized protein</fullName>
    </submittedName>
</protein>